<evidence type="ECO:0000313" key="1">
    <source>
        <dbReference type="EMBL" id="MFD2212746.1"/>
    </source>
</evidence>
<organism evidence="1 2">
    <name type="scientific">Metabacillus endolithicus</name>
    <dbReference type="NCBI Taxonomy" id="1535204"/>
    <lineage>
        <taxon>Bacteria</taxon>
        <taxon>Bacillati</taxon>
        <taxon>Bacillota</taxon>
        <taxon>Bacilli</taxon>
        <taxon>Bacillales</taxon>
        <taxon>Bacillaceae</taxon>
        <taxon>Metabacillus</taxon>
    </lineage>
</organism>
<dbReference type="Gene3D" id="3.30.310.250">
    <property type="entry name" value="Sporulation inhibitor of replication protein SirA"/>
    <property type="match status" value="1"/>
</dbReference>
<comment type="caution">
    <text evidence="1">The sequence shown here is derived from an EMBL/GenBank/DDBJ whole genome shotgun (WGS) entry which is preliminary data.</text>
</comment>
<name>A0ABW5BT72_9BACI</name>
<sequence length="155" mass="18545">MVEESEIVRHYYIYLIEEEFASHYFGRESKIYHLFQDFHWTIARSEHENTLEKQINYITKPIPMLFIHQLLGTHLSKRSDYQVFQNIHKIELKGNLGNATLIVKNRHLELSSDGSYEAETIFFEVLRKFDPCFLAMDLKGERYGWLNPIKERNFG</sequence>
<dbReference type="EMBL" id="JBHUIK010000001">
    <property type="protein sequence ID" value="MFD2212746.1"/>
    <property type="molecule type" value="Genomic_DNA"/>
</dbReference>
<accession>A0ABW5BT72</accession>
<gene>
    <name evidence="1" type="primary">sirA</name>
    <name evidence="1" type="ORF">ACFSKK_03360</name>
</gene>
<keyword evidence="2" id="KW-1185">Reference proteome</keyword>
<protein>
    <submittedName>
        <fullName evidence="1">Sporulation inhibitor of replication protein SirA</fullName>
    </submittedName>
</protein>
<dbReference type="InterPro" id="IPR019683">
    <property type="entry name" value="SirA"/>
</dbReference>
<dbReference type="Proteomes" id="UP001597318">
    <property type="component" value="Unassembled WGS sequence"/>
</dbReference>
<dbReference type="Pfam" id="PF10747">
    <property type="entry name" value="SirA"/>
    <property type="match status" value="1"/>
</dbReference>
<reference evidence="2" key="1">
    <citation type="journal article" date="2019" name="Int. J. Syst. Evol. Microbiol.">
        <title>The Global Catalogue of Microorganisms (GCM) 10K type strain sequencing project: providing services to taxonomists for standard genome sequencing and annotation.</title>
        <authorList>
            <consortium name="The Broad Institute Genomics Platform"/>
            <consortium name="The Broad Institute Genome Sequencing Center for Infectious Disease"/>
            <person name="Wu L."/>
            <person name="Ma J."/>
        </authorList>
    </citation>
    <scope>NUCLEOTIDE SEQUENCE [LARGE SCALE GENOMIC DNA]</scope>
    <source>
        <strain evidence="2">CGMCC 1.15474</strain>
    </source>
</reference>
<proteinExistence type="predicted"/>
<dbReference type="InterPro" id="IPR038449">
    <property type="entry name" value="SirA_sf"/>
</dbReference>
<dbReference type="RefSeq" id="WP_379050084.1">
    <property type="nucleotide sequence ID" value="NZ_CP095550.1"/>
</dbReference>
<evidence type="ECO:0000313" key="2">
    <source>
        <dbReference type="Proteomes" id="UP001597318"/>
    </source>
</evidence>